<dbReference type="Proteomes" id="UP000030185">
    <property type="component" value="Unassembled WGS sequence"/>
</dbReference>
<dbReference type="AlphaFoldDB" id="A0A098LB06"/>
<accession>A0A098LB06</accession>
<protein>
    <recommendedName>
        <fullName evidence="3">Class I SAM-dependent methyltransferase</fullName>
    </recommendedName>
</protein>
<dbReference type="eggNOG" id="COG4122">
    <property type="taxonomic scope" value="Bacteria"/>
</dbReference>
<organism evidence="1 2">
    <name type="scientific">Sporocytophaga myxococcoides</name>
    <dbReference type="NCBI Taxonomy" id="153721"/>
    <lineage>
        <taxon>Bacteria</taxon>
        <taxon>Pseudomonadati</taxon>
        <taxon>Bacteroidota</taxon>
        <taxon>Cytophagia</taxon>
        <taxon>Cytophagales</taxon>
        <taxon>Cytophagaceae</taxon>
        <taxon>Sporocytophaga</taxon>
    </lineage>
</organism>
<comment type="caution">
    <text evidence="1">The sequence shown here is derived from an EMBL/GenBank/DDBJ whole genome shotgun (WGS) entry which is preliminary data.</text>
</comment>
<dbReference type="STRING" id="153721.MYP_859"/>
<reference evidence="1 2" key="1">
    <citation type="submission" date="2014-09" db="EMBL/GenBank/DDBJ databases">
        <title>Sporocytophaga myxococcoides PG-01 genome sequencing.</title>
        <authorList>
            <person name="Liu L."/>
            <person name="Gao P.J."/>
            <person name="Chen G.J."/>
            <person name="Wang L.S."/>
        </authorList>
    </citation>
    <scope>NUCLEOTIDE SEQUENCE [LARGE SCALE GENOMIC DNA]</scope>
    <source>
        <strain evidence="1 2">PG-01</strain>
    </source>
</reference>
<proteinExistence type="predicted"/>
<evidence type="ECO:0000313" key="1">
    <source>
        <dbReference type="EMBL" id="GAL83632.1"/>
    </source>
</evidence>
<dbReference type="Pfam" id="PF13578">
    <property type="entry name" value="Methyltransf_24"/>
    <property type="match status" value="1"/>
</dbReference>
<keyword evidence="2" id="KW-1185">Reference proteome</keyword>
<evidence type="ECO:0000313" key="2">
    <source>
        <dbReference type="Proteomes" id="UP000030185"/>
    </source>
</evidence>
<gene>
    <name evidence="1" type="ORF">MYP_859</name>
</gene>
<dbReference type="InterPro" id="IPR029063">
    <property type="entry name" value="SAM-dependent_MTases_sf"/>
</dbReference>
<dbReference type="SUPFAM" id="SSF53335">
    <property type="entry name" value="S-adenosyl-L-methionine-dependent methyltransferases"/>
    <property type="match status" value="1"/>
</dbReference>
<sequence>MRRTNYNNTSIMNLKQKLISILNKLPYIRGIYQDNVIFKRNSCFPPGHFYSTIVSVDDVKNRQNKIWSNEDIDGINGVDLNVDEQIKLVKQFEKYYGEIPFTENKNNNNRYYFENEYYSYTDAIFLYSMIRHFTPKQIIEIGSGFSSSIMLDTNEQFFNNSINLTFIEPYTDRLKSLLKGNDNKTTTVIEKNVQEVNIETFEKLNHGDFLFIDSTHVVKTGSDVNYIFFEILPKLKSGVLIHFHDIFYPFEYPKDWVFMGKNWNEDYFLRAFLMYNNEFEIRLFSHYLHKHRKEVFNNMPLCYKNTGGNLWLMKK</sequence>
<dbReference type="EMBL" id="BBLT01000001">
    <property type="protein sequence ID" value="GAL83632.1"/>
    <property type="molecule type" value="Genomic_DNA"/>
</dbReference>
<dbReference type="Gene3D" id="3.40.50.150">
    <property type="entry name" value="Vaccinia Virus protein VP39"/>
    <property type="match status" value="1"/>
</dbReference>
<evidence type="ECO:0008006" key="3">
    <source>
        <dbReference type="Google" id="ProtNLM"/>
    </source>
</evidence>
<name>A0A098LB06_9BACT</name>